<proteinExistence type="predicted"/>
<evidence type="ECO:0000313" key="1">
    <source>
        <dbReference type="EMBL" id="JAH57908.1"/>
    </source>
</evidence>
<protein>
    <submittedName>
        <fullName evidence="1">Uncharacterized protein</fullName>
    </submittedName>
</protein>
<sequence length="39" mass="4441">MGLLPVGTYHMVMYSTCVFKFIGRTNALNILKYFTTIVP</sequence>
<accession>A0A0E9TYW2</accession>
<reference evidence="1" key="1">
    <citation type="submission" date="2014-11" db="EMBL/GenBank/DDBJ databases">
        <authorList>
            <person name="Amaro Gonzalez C."/>
        </authorList>
    </citation>
    <scope>NUCLEOTIDE SEQUENCE</scope>
</reference>
<name>A0A0E9TYW2_ANGAN</name>
<dbReference type="EMBL" id="GBXM01050669">
    <property type="protein sequence ID" value="JAH57908.1"/>
    <property type="molecule type" value="Transcribed_RNA"/>
</dbReference>
<reference evidence="1" key="2">
    <citation type="journal article" date="2015" name="Fish Shellfish Immunol.">
        <title>Early steps in the European eel (Anguilla anguilla)-Vibrio vulnificus interaction in the gills: Role of the RtxA13 toxin.</title>
        <authorList>
            <person name="Callol A."/>
            <person name="Pajuelo D."/>
            <person name="Ebbesson L."/>
            <person name="Teles M."/>
            <person name="MacKenzie S."/>
            <person name="Amaro C."/>
        </authorList>
    </citation>
    <scope>NUCLEOTIDE SEQUENCE</scope>
</reference>
<dbReference type="AlphaFoldDB" id="A0A0E9TYW2"/>
<organism evidence="1">
    <name type="scientific">Anguilla anguilla</name>
    <name type="common">European freshwater eel</name>
    <name type="synonym">Muraena anguilla</name>
    <dbReference type="NCBI Taxonomy" id="7936"/>
    <lineage>
        <taxon>Eukaryota</taxon>
        <taxon>Metazoa</taxon>
        <taxon>Chordata</taxon>
        <taxon>Craniata</taxon>
        <taxon>Vertebrata</taxon>
        <taxon>Euteleostomi</taxon>
        <taxon>Actinopterygii</taxon>
        <taxon>Neopterygii</taxon>
        <taxon>Teleostei</taxon>
        <taxon>Anguilliformes</taxon>
        <taxon>Anguillidae</taxon>
        <taxon>Anguilla</taxon>
    </lineage>
</organism>